<dbReference type="GO" id="GO:0005737">
    <property type="term" value="C:cytoplasm"/>
    <property type="evidence" value="ECO:0007669"/>
    <property type="project" value="UniProtKB-ARBA"/>
</dbReference>
<dbReference type="GO" id="GO:0006139">
    <property type="term" value="P:nucleobase-containing compound metabolic process"/>
    <property type="evidence" value="ECO:0007669"/>
    <property type="project" value="InterPro"/>
</dbReference>
<comment type="caution">
    <text evidence="3">The sequence shown here is derived from an EMBL/GenBank/DDBJ whole genome shotgun (WGS) entry which is preliminary data.</text>
</comment>
<dbReference type="Pfam" id="PF16921">
    <property type="entry name" value="Tex_YqgF"/>
    <property type="match status" value="1"/>
</dbReference>
<dbReference type="PANTHER" id="PTHR10724">
    <property type="entry name" value="30S RIBOSOMAL PROTEIN S1"/>
    <property type="match status" value="1"/>
</dbReference>
<dbReference type="InterPro" id="IPR023319">
    <property type="entry name" value="Tex-like_HTH_dom_sf"/>
</dbReference>
<dbReference type="InterPro" id="IPR037027">
    <property type="entry name" value="YqgF/RNaseH-like_dom_sf"/>
</dbReference>
<dbReference type="FunFam" id="1.10.10.650:FF:000001">
    <property type="entry name" value="S1 RNA-binding domain 1"/>
    <property type="match status" value="1"/>
</dbReference>
<dbReference type="SUPFAM" id="SSF158832">
    <property type="entry name" value="Tex N-terminal region-like"/>
    <property type="match status" value="1"/>
</dbReference>
<evidence type="ECO:0000256" key="1">
    <source>
        <dbReference type="SAM" id="MobiDB-lite"/>
    </source>
</evidence>
<dbReference type="CDD" id="cd05685">
    <property type="entry name" value="S1_Tex"/>
    <property type="match status" value="1"/>
</dbReference>
<keyword evidence="4" id="KW-1185">Reference proteome</keyword>
<dbReference type="AlphaFoldDB" id="A0A4R3YK03"/>
<feature type="region of interest" description="Disordered" evidence="1">
    <location>
        <begin position="719"/>
        <end position="779"/>
    </location>
</feature>
<dbReference type="InterPro" id="IPR023323">
    <property type="entry name" value="Tex-like_dom_sf"/>
</dbReference>
<dbReference type="Gene3D" id="2.40.50.140">
    <property type="entry name" value="Nucleic acid-binding proteins"/>
    <property type="match status" value="1"/>
</dbReference>
<dbReference type="Gene3D" id="1.10.10.650">
    <property type="entry name" value="RuvA domain 2-like"/>
    <property type="match status" value="1"/>
</dbReference>
<evidence type="ECO:0000313" key="3">
    <source>
        <dbReference type="EMBL" id="TCV92432.1"/>
    </source>
</evidence>
<dbReference type="InterPro" id="IPR012340">
    <property type="entry name" value="NA-bd_OB-fold"/>
</dbReference>
<dbReference type="SMART" id="SM00316">
    <property type="entry name" value="S1"/>
    <property type="match status" value="1"/>
</dbReference>
<dbReference type="Pfam" id="PF09371">
    <property type="entry name" value="Tex_N"/>
    <property type="match status" value="1"/>
</dbReference>
<evidence type="ECO:0000313" key="4">
    <source>
        <dbReference type="Proteomes" id="UP000295645"/>
    </source>
</evidence>
<organism evidence="3 4">
    <name type="scientific">Luteibacter rhizovicinus</name>
    <dbReference type="NCBI Taxonomy" id="242606"/>
    <lineage>
        <taxon>Bacteria</taxon>
        <taxon>Pseudomonadati</taxon>
        <taxon>Pseudomonadota</taxon>
        <taxon>Gammaproteobacteria</taxon>
        <taxon>Lysobacterales</taxon>
        <taxon>Rhodanobacteraceae</taxon>
        <taxon>Luteibacter</taxon>
    </lineage>
</organism>
<dbReference type="InterPro" id="IPR003029">
    <property type="entry name" value="S1_domain"/>
</dbReference>
<dbReference type="Pfam" id="PF22706">
    <property type="entry name" value="Tex_central_region"/>
    <property type="match status" value="1"/>
</dbReference>
<dbReference type="InterPro" id="IPR032639">
    <property type="entry name" value="Tex_YqgF"/>
</dbReference>
<dbReference type="GO" id="GO:0003729">
    <property type="term" value="F:mRNA binding"/>
    <property type="evidence" value="ECO:0007669"/>
    <property type="project" value="TreeGrafter"/>
</dbReference>
<dbReference type="Gene3D" id="1.10.150.310">
    <property type="entry name" value="Tex RuvX-like domain-like"/>
    <property type="match status" value="1"/>
</dbReference>
<dbReference type="GO" id="GO:0003735">
    <property type="term" value="F:structural constituent of ribosome"/>
    <property type="evidence" value="ECO:0007669"/>
    <property type="project" value="TreeGrafter"/>
</dbReference>
<dbReference type="FunFam" id="1.10.150.310:FF:000001">
    <property type="entry name" value="RNA-binding transcriptional accessory protein"/>
    <property type="match status" value="1"/>
</dbReference>
<evidence type="ECO:0000259" key="2">
    <source>
        <dbReference type="PROSITE" id="PS50126"/>
    </source>
</evidence>
<dbReference type="Gene3D" id="3.30.420.140">
    <property type="entry name" value="YqgF/RNase H-like domain"/>
    <property type="match status" value="1"/>
</dbReference>
<dbReference type="SUPFAM" id="SSF50249">
    <property type="entry name" value="Nucleic acid-binding proteins"/>
    <property type="match status" value="1"/>
</dbReference>
<proteinExistence type="predicted"/>
<gene>
    <name evidence="3" type="ORF">EC912_107140</name>
</gene>
<sequence length="779" mass="84311">MQSIEERIAHDIAAKTEQVRAAVELLDGGATVPFIARYRKEVTGGLDDIQLRLLEERLRYLRELEDRRAAIVDSIVEQGKMTDALKADIMSADTKARLEDLYLPYKPKRRTKAQIAREAGLEPLATGLREDPTQNPEALAAGFVDAEKGVADTKAALDGARAILMETIAEDAGLVGELRDWLWDKGQIRAKVVAGKENEGAKFRDYFDHCEPVGKIPSHRLLALMRARNEGVLEIDLNPALDADQGHAEGEGRVAAHAGILDRGRAADTWLRETVRLTWRVKLHLHLTLDLFGRVREGAEDEAIRVFGENLKDLMLAAPAGNKTVMGLDPGIRTGCKLAIVDATGKLLAYDTIYPHEPRNQWDQSIARIAQLCKQHGVNLMAIGNGTASRETDKLAGEVIKKYADLALSKIVVSEAGASVYSASELASREFPDIDVSIRGAVSIARRLQDPLAELVKIEPKAIGVGQYQHDVNQVKLARALDAKVEDCVNAVGVDVNTASAPLLSRVAGLSTSVAENVVKYRDANGPFPSRKDLLKVPRLGDKAFEQCAGFLRIAGGSNPLDASSVHPEAYPVVERILKQCGREVKQVIGDTAFLRGLKAEDFTDTTFGVPTVRDILKELEKPGRDPRPEFVAPSFAEGVEDLKDLQVGMVLEGRVTNVAAFGAFVDVGVHQDGLVHVSALSHTFVKDPRDAVKAGDIVKVKVMEVDLPRKRIALSMRLDDVPGEARTGRPGGARDEPQGQGNRRPGGGGGRPAAAPPKPAAAPANSAFADAFSKALKR</sequence>
<reference evidence="3 4" key="1">
    <citation type="submission" date="2019-03" db="EMBL/GenBank/DDBJ databases">
        <title>Above-ground endophytic microbial communities from plants in different locations in the United States.</title>
        <authorList>
            <person name="Frank C."/>
        </authorList>
    </citation>
    <scope>NUCLEOTIDE SEQUENCE [LARGE SCALE GENOMIC DNA]</scope>
    <source>
        <strain evidence="3 4">LP_13_YM</strain>
    </source>
</reference>
<name>A0A4R3YK03_9GAMM</name>
<dbReference type="FunFam" id="3.30.420.140:FF:000001">
    <property type="entry name" value="RNA-binding transcriptional accessory protein"/>
    <property type="match status" value="1"/>
</dbReference>
<dbReference type="SMART" id="SM00732">
    <property type="entry name" value="YqgFc"/>
    <property type="match status" value="1"/>
</dbReference>
<dbReference type="Pfam" id="PF00575">
    <property type="entry name" value="S1"/>
    <property type="match status" value="1"/>
</dbReference>
<dbReference type="FunFam" id="2.40.50.140:FF:000051">
    <property type="entry name" value="RNA-binding transcriptional accessory protein"/>
    <property type="match status" value="1"/>
</dbReference>
<dbReference type="Gene3D" id="1.10.3500.10">
    <property type="entry name" value="Tex N-terminal region-like"/>
    <property type="match status" value="1"/>
</dbReference>
<dbReference type="InterPro" id="IPR041692">
    <property type="entry name" value="HHH_9"/>
</dbReference>
<dbReference type="PROSITE" id="PS50126">
    <property type="entry name" value="S1"/>
    <property type="match status" value="1"/>
</dbReference>
<protein>
    <recommendedName>
        <fullName evidence="2">S1 motif domain-containing protein</fullName>
    </recommendedName>
</protein>
<dbReference type="OrthoDB" id="9804714at2"/>
<dbReference type="GO" id="GO:0006412">
    <property type="term" value="P:translation"/>
    <property type="evidence" value="ECO:0007669"/>
    <property type="project" value="TreeGrafter"/>
</dbReference>
<dbReference type="RefSeq" id="WP_132146004.1">
    <property type="nucleotide sequence ID" value="NZ_SMCS01000007.1"/>
</dbReference>
<dbReference type="EMBL" id="SMCS01000007">
    <property type="protein sequence ID" value="TCV92432.1"/>
    <property type="molecule type" value="Genomic_DNA"/>
</dbReference>
<dbReference type="SUPFAM" id="SSF53098">
    <property type="entry name" value="Ribonuclease H-like"/>
    <property type="match status" value="1"/>
</dbReference>
<dbReference type="InterPro" id="IPR012337">
    <property type="entry name" value="RNaseH-like_sf"/>
</dbReference>
<dbReference type="InterPro" id="IPR044146">
    <property type="entry name" value="S1_Tex"/>
</dbReference>
<accession>A0A4R3YK03</accession>
<dbReference type="SUPFAM" id="SSF47781">
    <property type="entry name" value="RuvA domain 2-like"/>
    <property type="match status" value="2"/>
</dbReference>
<dbReference type="InterPro" id="IPR050437">
    <property type="entry name" value="Ribos_protein_bS1-like"/>
</dbReference>
<dbReference type="InterPro" id="IPR006641">
    <property type="entry name" value="YqgF/RNaseH-like_dom"/>
</dbReference>
<dbReference type="PANTHER" id="PTHR10724:SF10">
    <property type="entry name" value="S1 RNA-BINDING DOMAIN-CONTAINING PROTEIN 1"/>
    <property type="match status" value="1"/>
</dbReference>
<dbReference type="Proteomes" id="UP000295645">
    <property type="component" value="Unassembled WGS sequence"/>
</dbReference>
<dbReference type="Pfam" id="PF17674">
    <property type="entry name" value="HHH_9"/>
    <property type="match status" value="1"/>
</dbReference>
<feature type="domain" description="S1 motif" evidence="2">
    <location>
        <begin position="649"/>
        <end position="718"/>
    </location>
</feature>
<dbReference type="InterPro" id="IPR010994">
    <property type="entry name" value="RuvA_2-like"/>
</dbReference>
<dbReference type="InterPro" id="IPR018974">
    <property type="entry name" value="Tex-like_N"/>
</dbReference>
<dbReference type="Pfam" id="PF12836">
    <property type="entry name" value="HHH_3"/>
    <property type="match status" value="1"/>
</dbReference>
<dbReference type="InterPro" id="IPR055179">
    <property type="entry name" value="Tex-like_central_region"/>
</dbReference>